<dbReference type="AlphaFoldDB" id="A0A327ZRD8"/>
<proteinExistence type="predicted"/>
<evidence type="ECO:0000259" key="3">
    <source>
        <dbReference type="Pfam" id="PF02581"/>
    </source>
</evidence>
<dbReference type="PANTHER" id="PTHR20857:SF22">
    <property type="entry name" value="THIAZOLE TAUTOMERASE"/>
    <property type="match status" value="1"/>
</dbReference>
<feature type="domain" description="Thiamine phosphate synthase/TenI" evidence="3">
    <location>
        <begin position="12"/>
        <end position="170"/>
    </location>
</feature>
<reference evidence="4 5" key="1">
    <citation type="journal article" date="2018" name="Front. Microbiol.">
        <title>Description and Comparative Genomics of Macrococcus caseolyticus subsp. hominis subsp. nov., Macrococcus goetzii sp. nov., Macrococcus epidermidis sp. nov., and Macrococcus bohemicus sp. nov., Novel Macrococci From Human Clinical Material With Virulence Potential and Suspected Uptake of Foreign DNA by Natural Transformation.</title>
        <authorList>
            <person name="Maslanova I."/>
            <person name="Wertheimer Z."/>
            <person name="Sedlacek I."/>
            <person name="Svec P."/>
            <person name="Indrakova A."/>
            <person name="Kovarovic V."/>
            <person name="Schumann P."/>
            <person name="Sproer C."/>
            <person name="Kralova S."/>
            <person name="Sedo O."/>
            <person name="Kristofova L."/>
            <person name="Vrbovska V."/>
            <person name="Fuzik T."/>
            <person name="Petras P."/>
            <person name="Zdrahal Z."/>
            <person name="Ruzickova V."/>
            <person name="Doskar J."/>
            <person name="Pantucek R."/>
        </authorList>
    </citation>
    <scope>NUCLEOTIDE SEQUENCE [LARGE SCALE GENOMIC DNA]</scope>
    <source>
        <strain evidence="4 5">01/688</strain>
    </source>
</reference>
<dbReference type="Proteomes" id="UP000249808">
    <property type="component" value="Unassembled WGS sequence"/>
</dbReference>
<accession>A0A327ZRD8</accession>
<protein>
    <submittedName>
        <fullName evidence="4">Thiamine phosphate synthase</fullName>
    </submittedName>
</protein>
<dbReference type="PANTHER" id="PTHR20857">
    <property type="entry name" value="THIAMINE-PHOSPHATE PYROPHOSPHORYLASE"/>
    <property type="match status" value="1"/>
</dbReference>
<keyword evidence="5" id="KW-1185">Reference proteome</keyword>
<comment type="caution">
    <text evidence="4">The sequence shown here is derived from an EMBL/GenBank/DDBJ whole genome shotgun (WGS) entry which is preliminary data.</text>
</comment>
<keyword evidence="2" id="KW-0784">Thiamine biosynthesis</keyword>
<sequence>MFIMITSSKPSITVLNQIIQVHDEIDGVILRFDAAEKDIIHFINQLITRIPKDKIIVHNNPNILFACHLTRIHFKESNSEIDVFRNDYPEIQVSQSVHSLASAKHAESLNLSFILFGHVFPTPSKPDLPPRAAAQIDAVTHVDIPVIALGGINIDTIRQLNTKFSGFAGIRLFTNKQEFITVKKEWLLRTTSL</sequence>
<dbReference type="InterPro" id="IPR022998">
    <property type="entry name" value="ThiamineP_synth_TenI"/>
</dbReference>
<evidence type="ECO:0000313" key="5">
    <source>
        <dbReference type="Proteomes" id="UP000249808"/>
    </source>
</evidence>
<dbReference type="GO" id="GO:0004789">
    <property type="term" value="F:thiamine-phosphate diphosphorylase activity"/>
    <property type="evidence" value="ECO:0007669"/>
    <property type="project" value="TreeGrafter"/>
</dbReference>
<dbReference type="CDD" id="cd00564">
    <property type="entry name" value="TMP_TenI"/>
    <property type="match status" value="1"/>
</dbReference>
<dbReference type="Gene3D" id="3.20.20.70">
    <property type="entry name" value="Aldolase class I"/>
    <property type="match status" value="1"/>
</dbReference>
<dbReference type="SUPFAM" id="SSF51391">
    <property type="entry name" value="Thiamin phosphate synthase"/>
    <property type="match status" value="1"/>
</dbReference>
<dbReference type="EMBL" id="PZJH01000003">
    <property type="protein sequence ID" value="RAK44745.1"/>
    <property type="molecule type" value="Genomic_DNA"/>
</dbReference>
<dbReference type="GO" id="GO:0005737">
    <property type="term" value="C:cytoplasm"/>
    <property type="evidence" value="ECO:0007669"/>
    <property type="project" value="TreeGrafter"/>
</dbReference>
<evidence type="ECO:0000256" key="1">
    <source>
        <dbReference type="ARBA" id="ARBA00004948"/>
    </source>
</evidence>
<dbReference type="Pfam" id="PF02581">
    <property type="entry name" value="TMP-TENI"/>
    <property type="match status" value="1"/>
</dbReference>
<dbReference type="InterPro" id="IPR036206">
    <property type="entry name" value="ThiamineP_synth_sf"/>
</dbReference>
<comment type="pathway">
    <text evidence="1">Cofactor biosynthesis; thiamine diphosphate biosynthesis.</text>
</comment>
<dbReference type="GO" id="GO:0009228">
    <property type="term" value="P:thiamine biosynthetic process"/>
    <property type="evidence" value="ECO:0007669"/>
    <property type="project" value="UniProtKB-KW"/>
</dbReference>
<dbReference type="InterPro" id="IPR013785">
    <property type="entry name" value="Aldolase_TIM"/>
</dbReference>
<organism evidence="4 5">
    <name type="scientific">Macrococcus epidermidis</name>
    <dbReference type="NCBI Taxonomy" id="1902580"/>
    <lineage>
        <taxon>Bacteria</taxon>
        <taxon>Bacillati</taxon>
        <taxon>Bacillota</taxon>
        <taxon>Bacilli</taxon>
        <taxon>Bacillales</taxon>
        <taxon>Staphylococcaceae</taxon>
        <taxon>Macrococcus</taxon>
    </lineage>
</organism>
<evidence type="ECO:0000313" key="4">
    <source>
        <dbReference type="EMBL" id="RAK44745.1"/>
    </source>
</evidence>
<gene>
    <name evidence="4" type="ORF">BHU61_08515</name>
</gene>
<evidence type="ECO:0000256" key="2">
    <source>
        <dbReference type="ARBA" id="ARBA00022977"/>
    </source>
</evidence>
<name>A0A327ZRD8_9STAP</name>